<evidence type="ECO:0000256" key="8">
    <source>
        <dbReference type="ARBA" id="ARBA00023125"/>
    </source>
</evidence>
<feature type="region of interest" description="Disordered" evidence="12">
    <location>
        <begin position="83"/>
        <end position="210"/>
    </location>
</feature>
<evidence type="ECO:0000313" key="14">
    <source>
        <dbReference type="Ensembl" id="ENSONIP00000075595.1"/>
    </source>
</evidence>
<dbReference type="InterPro" id="IPR036236">
    <property type="entry name" value="Znf_C2H2_sf"/>
</dbReference>
<dbReference type="PROSITE" id="PS50157">
    <property type="entry name" value="ZINC_FINGER_C2H2_2"/>
    <property type="match status" value="6"/>
</dbReference>
<evidence type="ECO:0000256" key="12">
    <source>
        <dbReference type="SAM" id="MobiDB-lite"/>
    </source>
</evidence>
<protein>
    <recommendedName>
        <fullName evidence="13">C2H2-type domain-containing protein</fullName>
    </recommendedName>
</protein>
<comment type="subcellular location">
    <subcellularLocation>
        <location evidence="1">Nucleus</location>
    </subcellularLocation>
</comment>
<evidence type="ECO:0000256" key="3">
    <source>
        <dbReference type="ARBA" id="ARBA00022723"/>
    </source>
</evidence>
<dbReference type="InParanoid" id="A0A669EWH5"/>
<dbReference type="PANTHER" id="PTHR14003:SF23">
    <property type="entry name" value="ZINC FINGER PROTEIN 143"/>
    <property type="match status" value="1"/>
</dbReference>
<evidence type="ECO:0000256" key="10">
    <source>
        <dbReference type="ARBA" id="ARBA00023242"/>
    </source>
</evidence>
<dbReference type="Ensembl" id="ENSONIT00000064038.1">
    <property type="protein sequence ID" value="ENSONIP00000075595.1"/>
    <property type="gene ID" value="ENSONIG00000041548.1"/>
</dbReference>
<evidence type="ECO:0000256" key="1">
    <source>
        <dbReference type="ARBA" id="ARBA00004123"/>
    </source>
</evidence>
<evidence type="ECO:0000256" key="4">
    <source>
        <dbReference type="ARBA" id="ARBA00022737"/>
    </source>
</evidence>
<dbReference type="GO" id="GO:0031519">
    <property type="term" value="C:PcG protein complex"/>
    <property type="evidence" value="ECO:0007669"/>
    <property type="project" value="TreeGrafter"/>
</dbReference>
<keyword evidence="3" id="KW-0479">Metal-binding</keyword>
<evidence type="ECO:0000259" key="13">
    <source>
        <dbReference type="PROSITE" id="PS50157"/>
    </source>
</evidence>
<feature type="compositionally biased region" description="Polar residues" evidence="12">
    <location>
        <begin position="180"/>
        <end position="194"/>
    </location>
</feature>
<reference evidence="14" key="1">
    <citation type="submission" date="2025-08" db="UniProtKB">
        <authorList>
            <consortium name="Ensembl"/>
        </authorList>
    </citation>
    <scope>IDENTIFICATION</scope>
</reference>
<dbReference type="SUPFAM" id="SSF57667">
    <property type="entry name" value="beta-beta-alpha zinc fingers"/>
    <property type="match status" value="3"/>
</dbReference>
<dbReference type="FunFam" id="3.30.160.60:FF:001049">
    <property type="entry name" value="zinc finger protein 319"/>
    <property type="match status" value="1"/>
</dbReference>
<evidence type="ECO:0000256" key="5">
    <source>
        <dbReference type="ARBA" id="ARBA00022771"/>
    </source>
</evidence>
<feature type="domain" description="C2H2-type" evidence="13">
    <location>
        <begin position="267"/>
        <end position="294"/>
    </location>
</feature>
<dbReference type="GO" id="GO:0000981">
    <property type="term" value="F:DNA-binding transcription factor activity, RNA polymerase II-specific"/>
    <property type="evidence" value="ECO:0007669"/>
    <property type="project" value="TreeGrafter"/>
</dbReference>
<dbReference type="FunFam" id="3.30.160.60:FF:001465">
    <property type="entry name" value="Zinc finger protein 560"/>
    <property type="match status" value="1"/>
</dbReference>
<feature type="compositionally biased region" description="Low complexity" evidence="12">
    <location>
        <begin position="111"/>
        <end position="122"/>
    </location>
</feature>
<keyword evidence="8" id="KW-0238">DNA-binding</keyword>
<name>A0A669EWH5_ORENI</name>
<feature type="domain" description="C2H2-type" evidence="13">
    <location>
        <begin position="211"/>
        <end position="238"/>
    </location>
</feature>
<dbReference type="GO" id="GO:0000785">
    <property type="term" value="C:chromatin"/>
    <property type="evidence" value="ECO:0007669"/>
    <property type="project" value="TreeGrafter"/>
</dbReference>
<feature type="compositionally biased region" description="Polar residues" evidence="12">
    <location>
        <begin position="95"/>
        <end position="109"/>
    </location>
</feature>
<proteinExistence type="inferred from homology"/>
<dbReference type="Gene3D" id="3.30.160.60">
    <property type="entry name" value="Classic Zinc Finger"/>
    <property type="match status" value="6"/>
</dbReference>
<dbReference type="FunFam" id="3.30.160.60:FF:000100">
    <property type="entry name" value="Zinc finger 45-like"/>
    <property type="match status" value="1"/>
</dbReference>
<comment type="similarity">
    <text evidence="2">Belongs to the krueppel C2H2-type zinc-finger protein family.</text>
</comment>
<feature type="compositionally biased region" description="Basic residues" evidence="12">
    <location>
        <begin position="161"/>
        <end position="171"/>
    </location>
</feature>
<dbReference type="FunFam" id="3.30.160.60:FF:000770">
    <property type="entry name" value="zinc finger protein 16"/>
    <property type="match status" value="1"/>
</dbReference>
<dbReference type="AlphaFoldDB" id="A0A669EWH5"/>
<dbReference type="GO" id="GO:0000978">
    <property type="term" value="F:RNA polymerase II cis-regulatory region sequence-specific DNA binding"/>
    <property type="evidence" value="ECO:0007669"/>
    <property type="project" value="TreeGrafter"/>
</dbReference>
<keyword evidence="6" id="KW-0862">Zinc</keyword>
<evidence type="ECO:0000256" key="11">
    <source>
        <dbReference type="PROSITE-ProRule" id="PRU00042"/>
    </source>
</evidence>
<evidence type="ECO:0000313" key="15">
    <source>
        <dbReference type="Proteomes" id="UP000005207"/>
    </source>
</evidence>
<dbReference type="PROSITE" id="PS00028">
    <property type="entry name" value="ZINC_FINGER_C2H2_1"/>
    <property type="match status" value="6"/>
</dbReference>
<feature type="domain" description="C2H2-type" evidence="13">
    <location>
        <begin position="351"/>
        <end position="378"/>
    </location>
</feature>
<evidence type="ECO:0000256" key="7">
    <source>
        <dbReference type="ARBA" id="ARBA00023015"/>
    </source>
</evidence>
<dbReference type="Pfam" id="PF13894">
    <property type="entry name" value="zf-C2H2_4"/>
    <property type="match status" value="1"/>
</dbReference>
<organism evidence="14 15">
    <name type="scientific">Oreochromis niloticus</name>
    <name type="common">Nile tilapia</name>
    <name type="synonym">Tilapia nilotica</name>
    <dbReference type="NCBI Taxonomy" id="8128"/>
    <lineage>
        <taxon>Eukaryota</taxon>
        <taxon>Metazoa</taxon>
        <taxon>Chordata</taxon>
        <taxon>Craniata</taxon>
        <taxon>Vertebrata</taxon>
        <taxon>Euteleostomi</taxon>
        <taxon>Actinopterygii</taxon>
        <taxon>Neopterygii</taxon>
        <taxon>Teleostei</taxon>
        <taxon>Neoteleostei</taxon>
        <taxon>Acanthomorphata</taxon>
        <taxon>Ovalentaria</taxon>
        <taxon>Cichlomorphae</taxon>
        <taxon>Cichliformes</taxon>
        <taxon>Cichlidae</taxon>
        <taxon>African cichlids</taxon>
        <taxon>Pseudocrenilabrinae</taxon>
        <taxon>Oreochromini</taxon>
        <taxon>Oreochromis</taxon>
    </lineage>
</organism>
<feature type="domain" description="C2H2-type" evidence="13">
    <location>
        <begin position="239"/>
        <end position="266"/>
    </location>
</feature>
<reference evidence="14" key="2">
    <citation type="submission" date="2025-09" db="UniProtKB">
        <authorList>
            <consortium name="Ensembl"/>
        </authorList>
    </citation>
    <scope>IDENTIFICATION</scope>
</reference>
<dbReference type="SMART" id="SM00355">
    <property type="entry name" value="ZnF_C2H2"/>
    <property type="match status" value="6"/>
</dbReference>
<dbReference type="PANTHER" id="PTHR14003">
    <property type="entry name" value="TRANSCRIPTIONAL REPRESSOR PROTEIN YY"/>
    <property type="match status" value="1"/>
</dbReference>
<dbReference type="Pfam" id="PF00096">
    <property type="entry name" value="zf-C2H2"/>
    <property type="match status" value="5"/>
</dbReference>
<dbReference type="Proteomes" id="UP000005207">
    <property type="component" value="Unplaced"/>
</dbReference>
<dbReference type="GeneTree" id="ENSGT00940000154308"/>
<keyword evidence="10" id="KW-0539">Nucleus</keyword>
<evidence type="ECO:0000256" key="9">
    <source>
        <dbReference type="ARBA" id="ARBA00023163"/>
    </source>
</evidence>
<dbReference type="FunFam" id="3.30.160.60:FF:001498">
    <property type="entry name" value="Zinc finger protein 404"/>
    <property type="match status" value="1"/>
</dbReference>
<keyword evidence="15" id="KW-1185">Reference proteome</keyword>
<evidence type="ECO:0000256" key="6">
    <source>
        <dbReference type="ARBA" id="ARBA00022833"/>
    </source>
</evidence>
<dbReference type="GO" id="GO:0000122">
    <property type="term" value="P:negative regulation of transcription by RNA polymerase II"/>
    <property type="evidence" value="ECO:0007669"/>
    <property type="project" value="UniProtKB-ARBA"/>
</dbReference>
<feature type="domain" description="C2H2-type" evidence="13">
    <location>
        <begin position="295"/>
        <end position="322"/>
    </location>
</feature>
<keyword evidence="5 11" id="KW-0863">Zinc-finger</keyword>
<dbReference type="GO" id="GO:0008270">
    <property type="term" value="F:zinc ion binding"/>
    <property type="evidence" value="ECO:0007669"/>
    <property type="project" value="UniProtKB-KW"/>
</dbReference>
<feature type="domain" description="C2H2-type" evidence="13">
    <location>
        <begin position="323"/>
        <end position="350"/>
    </location>
</feature>
<keyword evidence="7" id="KW-0805">Transcription regulation</keyword>
<evidence type="ECO:0000256" key="2">
    <source>
        <dbReference type="ARBA" id="ARBA00006991"/>
    </source>
</evidence>
<accession>A0A669EWH5</accession>
<dbReference type="GO" id="GO:0005667">
    <property type="term" value="C:transcription regulator complex"/>
    <property type="evidence" value="ECO:0007669"/>
    <property type="project" value="TreeGrafter"/>
</dbReference>
<sequence>MDSAGSAWEVDFACIQGLVDRISHTDDVRAMTVGIKAIEAILETNPHFGQLRGFLDSLNMIREAREVLQARELGIFARSRYSVPKPPPLQHQMEHSATQQQPLKRQGVSTPRPRNSSLSMSSSDHRSPASFLAVMWSEEEESDSTSPPLPTTATISAPISRGKRRQHRQRKVPPPEPRTSPLQTPLDQHGARSQRSQEADKPHRRKREKTYTCDECGKDFTGKASLKQHQVIHTGERPFSCDLCGKSFSRKGYLKRHQLIHSGVKAYSCDQCGRAFTHSSHLQRHLVTHSGIKAYTCDICGKTFSRQDSQIKHLRIHTRHDVYCCEQCGKEFITHTELKQHMFTHTEGRPYKCDLCEKTFKSPRHLRLHQQIHTRKRLYKCSYCEVCIYIVILSFLPDCLEQLCSLNCVSMLAILLHGKAALSDYSDFHVSYDFSITVVLWW</sequence>
<keyword evidence="9" id="KW-0804">Transcription</keyword>
<keyword evidence="4" id="KW-0677">Repeat</keyword>
<dbReference type="InterPro" id="IPR013087">
    <property type="entry name" value="Znf_C2H2_type"/>
</dbReference>
<dbReference type="OMA" id="AKLECHI"/>